<accession>A0ABW4XP76</accession>
<evidence type="ECO:0000313" key="2">
    <source>
        <dbReference type="Proteomes" id="UP001597380"/>
    </source>
</evidence>
<sequence length="68" mass="7854">MSLYLVDETLSLLRLTFSKVDPSDPWPLEYTMTPEDVREVIRECNSLYLAEGRGKVELKEITNGYLSK</sequence>
<proteinExistence type="predicted"/>
<gene>
    <name evidence="1" type="ORF">ACFSJ3_09755</name>
</gene>
<evidence type="ECO:0000313" key="1">
    <source>
        <dbReference type="EMBL" id="MFD2096266.1"/>
    </source>
</evidence>
<name>A0ABW4XP76_9GAMM</name>
<dbReference type="RefSeq" id="WP_345339355.1">
    <property type="nucleotide sequence ID" value="NZ_BAABLI010000008.1"/>
</dbReference>
<dbReference type="EMBL" id="JBHUHT010000012">
    <property type="protein sequence ID" value="MFD2096266.1"/>
    <property type="molecule type" value="Genomic_DNA"/>
</dbReference>
<protein>
    <submittedName>
        <fullName evidence="1">Uncharacterized protein</fullName>
    </submittedName>
</protein>
<keyword evidence="2" id="KW-1185">Reference proteome</keyword>
<comment type="caution">
    <text evidence="1">The sequence shown here is derived from an EMBL/GenBank/DDBJ whole genome shotgun (WGS) entry which is preliminary data.</text>
</comment>
<reference evidence="2" key="1">
    <citation type="journal article" date="2019" name="Int. J. Syst. Evol. Microbiol.">
        <title>The Global Catalogue of Microorganisms (GCM) 10K type strain sequencing project: providing services to taxonomists for standard genome sequencing and annotation.</title>
        <authorList>
            <consortium name="The Broad Institute Genomics Platform"/>
            <consortium name="The Broad Institute Genome Sequencing Center for Infectious Disease"/>
            <person name="Wu L."/>
            <person name="Ma J."/>
        </authorList>
    </citation>
    <scope>NUCLEOTIDE SEQUENCE [LARGE SCALE GENOMIC DNA]</scope>
    <source>
        <strain evidence="2">CGMCC 1.10992</strain>
    </source>
</reference>
<organism evidence="1 2">
    <name type="scientific">Corallincola platygyrae</name>
    <dbReference type="NCBI Taxonomy" id="1193278"/>
    <lineage>
        <taxon>Bacteria</taxon>
        <taxon>Pseudomonadati</taxon>
        <taxon>Pseudomonadota</taxon>
        <taxon>Gammaproteobacteria</taxon>
        <taxon>Alteromonadales</taxon>
        <taxon>Psychromonadaceae</taxon>
        <taxon>Corallincola</taxon>
    </lineage>
</organism>
<dbReference type="Proteomes" id="UP001597380">
    <property type="component" value="Unassembled WGS sequence"/>
</dbReference>